<gene>
    <name evidence="3" type="ORF">ACFFHU_07020</name>
</gene>
<dbReference type="Proteomes" id="UP001589894">
    <property type="component" value="Unassembled WGS sequence"/>
</dbReference>
<evidence type="ECO:0000259" key="2">
    <source>
        <dbReference type="Pfam" id="PF04149"/>
    </source>
</evidence>
<accession>A0ABV6NT39</accession>
<feature type="domain" description="DUF397" evidence="2">
    <location>
        <begin position="12"/>
        <end position="60"/>
    </location>
</feature>
<sequence length="69" mass="7120">MPKTTPQPRRSGWHKSSHSGDNGACVEVRVAAAEVGVRDSKDAAGPVLRFPAASWAAFAAAPPGDPAPR</sequence>
<dbReference type="RefSeq" id="WP_377336862.1">
    <property type="nucleotide sequence ID" value="NZ_JBHLUE010000004.1"/>
</dbReference>
<dbReference type="InterPro" id="IPR007278">
    <property type="entry name" value="DUF397"/>
</dbReference>
<protein>
    <submittedName>
        <fullName evidence="3">DUF397 domain-containing protein</fullName>
    </submittedName>
</protein>
<feature type="region of interest" description="Disordered" evidence="1">
    <location>
        <begin position="1"/>
        <end position="23"/>
    </location>
</feature>
<name>A0ABV6NT39_9ACTN</name>
<proteinExistence type="predicted"/>
<keyword evidence="4" id="KW-1185">Reference proteome</keyword>
<dbReference type="EMBL" id="JBHLUE010000004">
    <property type="protein sequence ID" value="MFC0563920.1"/>
    <property type="molecule type" value="Genomic_DNA"/>
</dbReference>
<comment type="caution">
    <text evidence="3">The sequence shown here is derived from an EMBL/GenBank/DDBJ whole genome shotgun (WGS) entry which is preliminary data.</text>
</comment>
<evidence type="ECO:0000313" key="3">
    <source>
        <dbReference type="EMBL" id="MFC0563920.1"/>
    </source>
</evidence>
<evidence type="ECO:0000256" key="1">
    <source>
        <dbReference type="SAM" id="MobiDB-lite"/>
    </source>
</evidence>
<organism evidence="3 4">
    <name type="scientific">Plantactinospora siamensis</name>
    <dbReference type="NCBI Taxonomy" id="555372"/>
    <lineage>
        <taxon>Bacteria</taxon>
        <taxon>Bacillati</taxon>
        <taxon>Actinomycetota</taxon>
        <taxon>Actinomycetes</taxon>
        <taxon>Micromonosporales</taxon>
        <taxon>Micromonosporaceae</taxon>
        <taxon>Plantactinospora</taxon>
    </lineage>
</organism>
<dbReference type="Pfam" id="PF04149">
    <property type="entry name" value="DUF397"/>
    <property type="match status" value="1"/>
</dbReference>
<reference evidence="3 4" key="1">
    <citation type="submission" date="2024-09" db="EMBL/GenBank/DDBJ databases">
        <authorList>
            <person name="Sun Q."/>
            <person name="Mori K."/>
        </authorList>
    </citation>
    <scope>NUCLEOTIDE SEQUENCE [LARGE SCALE GENOMIC DNA]</scope>
    <source>
        <strain evidence="3 4">TBRC 2205</strain>
    </source>
</reference>
<evidence type="ECO:0000313" key="4">
    <source>
        <dbReference type="Proteomes" id="UP001589894"/>
    </source>
</evidence>